<evidence type="ECO:0000256" key="2">
    <source>
        <dbReference type="ARBA" id="ARBA00004141"/>
    </source>
</evidence>
<evidence type="ECO:0000256" key="9">
    <source>
        <dbReference type="ARBA" id="ARBA00023242"/>
    </source>
</evidence>
<evidence type="ECO:0000256" key="1">
    <source>
        <dbReference type="ARBA" id="ARBA00004123"/>
    </source>
</evidence>
<organism evidence="12 13">
    <name type="scientific">Microtus ochrogaster</name>
    <name type="common">Prairie vole</name>
    <dbReference type="NCBI Taxonomy" id="79684"/>
    <lineage>
        <taxon>Eukaryota</taxon>
        <taxon>Metazoa</taxon>
        <taxon>Chordata</taxon>
        <taxon>Craniata</taxon>
        <taxon>Vertebrata</taxon>
        <taxon>Euteleostomi</taxon>
        <taxon>Mammalia</taxon>
        <taxon>Eutheria</taxon>
        <taxon>Euarchontoglires</taxon>
        <taxon>Glires</taxon>
        <taxon>Rodentia</taxon>
        <taxon>Myomorpha</taxon>
        <taxon>Muroidea</taxon>
        <taxon>Cricetidae</taxon>
        <taxon>Arvicolinae</taxon>
        <taxon>Microtus</taxon>
    </lineage>
</organism>
<name>A0A8J6KZ50_MICOH</name>
<evidence type="ECO:0000256" key="8">
    <source>
        <dbReference type="ARBA" id="ARBA00023136"/>
    </source>
</evidence>
<dbReference type="Pfam" id="PF10242">
    <property type="entry name" value="L_HMGIC_fpl"/>
    <property type="match status" value="1"/>
</dbReference>
<dbReference type="GO" id="GO:0032991">
    <property type="term" value="C:protein-containing complex"/>
    <property type="evidence" value="ECO:0007669"/>
    <property type="project" value="TreeGrafter"/>
</dbReference>
<dbReference type="EMBL" id="JAATJU010023121">
    <property type="protein sequence ID" value="KAH0508717.1"/>
    <property type="molecule type" value="Genomic_DNA"/>
</dbReference>
<keyword evidence="9" id="KW-0539">Nucleus</keyword>
<keyword evidence="5" id="KW-0963">Cytoplasm</keyword>
<dbReference type="InterPro" id="IPR019372">
    <property type="entry name" value="LHFPL"/>
</dbReference>
<comment type="subcellular location">
    <subcellularLocation>
        <location evidence="3">Cytoplasm</location>
    </subcellularLocation>
    <subcellularLocation>
        <location evidence="2">Membrane</location>
        <topology evidence="2">Multi-pass membrane protein</topology>
    </subcellularLocation>
    <subcellularLocation>
        <location evidence="1">Nucleus</location>
    </subcellularLocation>
</comment>
<dbReference type="InterPro" id="IPR036612">
    <property type="entry name" value="KH_dom_type_1_sf"/>
</dbReference>
<evidence type="ECO:0000256" key="6">
    <source>
        <dbReference type="ARBA" id="ARBA00022692"/>
    </source>
</evidence>
<protein>
    <submittedName>
        <fullName evidence="12">Lipoma HMGIC fusion partner-like protein 4</fullName>
    </submittedName>
</protein>
<evidence type="ECO:0000256" key="10">
    <source>
        <dbReference type="SAM" id="Phobius"/>
    </source>
</evidence>
<dbReference type="InterPro" id="IPR031952">
    <property type="entry name" value="MOEP19_KH-like"/>
</dbReference>
<evidence type="ECO:0000256" key="4">
    <source>
        <dbReference type="ARBA" id="ARBA00009081"/>
    </source>
</evidence>
<evidence type="ECO:0000313" key="12">
    <source>
        <dbReference type="EMBL" id="KAH0508717.1"/>
    </source>
</evidence>
<accession>A0A8J6KZ50</accession>
<comment type="similarity">
    <text evidence="4">Belongs to the KHDC1 family.</text>
</comment>
<dbReference type="CDD" id="cd12795">
    <property type="entry name" value="FILIA_N_like"/>
    <property type="match status" value="1"/>
</dbReference>
<dbReference type="GO" id="GO:0005737">
    <property type="term" value="C:cytoplasm"/>
    <property type="evidence" value="ECO:0007669"/>
    <property type="project" value="UniProtKB-SubCell"/>
</dbReference>
<dbReference type="InterPro" id="IPR051778">
    <property type="entry name" value="KHDC1"/>
</dbReference>
<dbReference type="Gene3D" id="3.30.1370.10">
    <property type="entry name" value="K Homology domain, type 1"/>
    <property type="match status" value="1"/>
</dbReference>
<keyword evidence="6 10" id="KW-0812">Transmembrane</keyword>
<evidence type="ECO:0000256" key="7">
    <source>
        <dbReference type="ARBA" id="ARBA00022989"/>
    </source>
</evidence>
<keyword evidence="8 10" id="KW-0472">Membrane</keyword>
<dbReference type="AlphaFoldDB" id="A0A8J6KZ50"/>
<sequence length="236" mass="27040">MIFPDGWDAETIRDMCGAKTGKYSLGDCSVRWAYILAIIGILNALILSFLAFVLGNRQTDLLQEELKQENKGTCLDLRTYKSLVQLKHKEGTLFEVVGDSSMLPKWFRTEYLDDPKTVYVNPWFVEVIFGKDGWYIPHIESTSRTLLQVTHWRPEEDAEILIFGPSHYRKDVSQMISNLVNYYRPRMIQEEDLSPEDETQCLLEEVDEASTQLSPGRVAKAQVEVAEPATQQAPME</sequence>
<reference evidence="12" key="1">
    <citation type="submission" date="2020-03" db="EMBL/GenBank/DDBJ databases">
        <title>Studies in the Genomics of Life Span.</title>
        <authorList>
            <person name="Glass D."/>
        </authorList>
    </citation>
    <scope>NUCLEOTIDE SEQUENCE</scope>
    <source>
        <strain evidence="12">LTLLF</strain>
        <tissue evidence="12">Muscle</tissue>
    </source>
</reference>
<dbReference type="GO" id="GO:0016020">
    <property type="term" value="C:membrane"/>
    <property type="evidence" value="ECO:0007669"/>
    <property type="project" value="UniProtKB-SubCell"/>
</dbReference>
<dbReference type="GO" id="GO:0005634">
    <property type="term" value="C:nucleus"/>
    <property type="evidence" value="ECO:0007669"/>
    <property type="project" value="UniProtKB-SubCell"/>
</dbReference>
<dbReference type="PANTHER" id="PTHR19447">
    <property type="entry name" value="OOCYTE-EXPRESSED PROTEIN HOMOLOG-RELATED"/>
    <property type="match status" value="1"/>
</dbReference>
<proteinExistence type="inferred from homology"/>
<feature type="domain" description="KH-like RNA-binding" evidence="11">
    <location>
        <begin position="103"/>
        <end position="185"/>
    </location>
</feature>
<keyword evidence="7 10" id="KW-1133">Transmembrane helix</keyword>
<gene>
    <name evidence="12" type="ORF">LTLLF_162265</name>
</gene>
<evidence type="ECO:0000259" key="11">
    <source>
        <dbReference type="Pfam" id="PF16005"/>
    </source>
</evidence>
<comment type="caution">
    <text evidence="12">The sequence shown here is derived from an EMBL/GenBank/DDBJ whole genome shotgun (WGS) entry which is preliminary data.</text>
</comment>
<evidence type="ECO:0000256" key="3">
    <source>
        <dbReference type="ARBA" id="ARBA00004496"/>
    </source>
</evidence>
<dbReference type="SUPFAM" id="SSF54791">
    <property type="entry name" value="Eukaryotic type KH-domain (KH-domain type I)"/>
    <property type="match status" value="1"/>
</dbReference>
<evidence type="ECO:0000256" key="5">
    <source>
        <dbReference type="ARBA" id="ARBA00022490"/>
    </source>
</evidence>
<dbReference type="GO" id="GO:0003723">
    <property type="term" value="F:RNA binding"/>
    <property type="evidence" value="ECO:0007669"/>
    <property type="project" value="InterPro"/>
</dbReference>
<evidence type="ECO:0000313" key="13">
    <source>
        <dbReference type="Proteomes" id="UP000710432"/>
    </source>
</evidence>
<dbReference type="Pfam" id="PF16005">
    <property type="entry name" value="MOEP19"/>
    <property type="match status" value="1"/>
</dbReference>
<dbReference type="Proteomes" id="UP000710432">
    <property type="component" value="Unassembled WGS sequence"/>
</dbReference>
<dbReference type="PANTHER" id="PTHR19447:SF15">
    <property type="entry name" value="KH DOMAIN-CONTAINING PROTEIN 3"/>
    <property type="match status" value="1"/>
</dbReference>
<feature type="transmembrane region" description="Helical" evidence="10">
    <location>
        <begin position="32"/>
        <end position="54"/>
    </location>
</feature>